<evidence type="ECO:0000313" key="1">
    <source>
        <dbReference type="EMBL" id="SVB97077.1"/>
    </source>
</evidence>
<evidence type="ECO:0008006" key="2">
    <source>
        <dbReference type="Google" id="ProtNLM"/>
    </source>
</evidence>
<dbReference type="InterPro" id="IPR011059">
    <property type="entry name" value="Metal-dep_hydrolase_composite"/>
</dbReference>
<dbReference type="GO" id="GO:0016810">
    <property type="term" value="F:hydrolase activity, acting on carbon-nitrogen (but not peptide) bonds"/>
    <property type="evidence" value="ECO:0007669"/>
    <property type="project" value="InterPro"/>
</dbReference>
<reference evidence="1" key="1">
    <citation type="submission" date="2018-05" db="EMBL/GenBank/DDBJ databases">
        <authorList>
            <person name="Lanie J.A."/>
            <person name="Ng W.-L."/>
            <person name="Kazmierczak K.M."/>
            <person name="Andrzejewski T.M."/>
            <person name="Davidsen T.M."/>
            <person name="Wayne K.J."/>
            <person name="Tettelin H."/>
            <person name="Glass J.I."/>
            <person name="Rusch D."/>
            <person name="Podicherti R."/>
            <person name="Tsui H.-C.T."/>
            <person name="Winkler M.E."/>
        </authorList>
    </citation>
    <scope>NUCLEOTIDE SEQUENCE</scope>
</reference>
<name>A0A382ICV2_9ZZZZ</name>
<organism evidence="1">
    <name type="scientific">marine metagenome</name>
    <dbReference type="NCBI Taxonomy" id="408172"/>
    <lineage>
        <taxon>unclassified sequences</taxon>
        <taxon>metagenomes</taxon>
        <taxon>ecological metagenomes</taxon>
    </lineage>
</organism>
<accession>A0A382ICV2</accession>
<dbReference type="EMBL" id="UINC01066402">
    <property type="protein sequence ID" value="SVB97077.1"/>
    <property type="molecule type" value="Genomic_DNA"/>
</dbReference>
<proteinExistence type="predicted"/>
<dbReference type="AlphaFoldDB" id="A0A382ICV2"/>
<sequence length="118" mass="12316">MIWLSTIRAVFGVLFVSLILAGCAPKGPADYDLIIQGGTIYDGSGENPAVADIGISGDRIVAIGDLQGKIAEEVINADGFAVAPGFINMLSWATETLIQDGRAMSDIMQGVTLEVMGE</sequence>
<protein>
    <recommendedName>
        <fullName evidence="2">Amidohydrolase 3 domain-containing protein</fullName>
    </recommendedName>
</protein>
<gene>
    <name evidence="1" type="ORF">METZ01_LOCUS249931</name>
</gene>
<dbReference type="Gene3D" id="3.20.20.140">
    <property type="entry name" value="Metal-dependent hydrolases"/>
    <property type="match status" value="1"/>
</dbReference>
<feature type="non-terminal residue" evidence="1">
    <location>
        <position position="118"/>
    </location>
</feature>
<dbReference type="SUPFAM" id="SSF51338">
    <property type="entry name" value="Composite domain of metallo-dependent hydrolases"/>
    <property type="match status" value="1"/>
</dbReference>
<dbReference type="Gene3D" id="2.30.40.10">
    <property type="entry name" value="Urease, subunit C, domain 1"/>
    <property type="match status" value="1"/>
</dbReference>